<dbReference type="InterPro" id="IPR048365">
    <property type="entry name" value="TNP-like_RNaseH_N"/>
</dbReference>
<protein>
    <submittedName>
        <fullName evidence="3">THAP domain-containing protein 9</fullName>
    </submittedName>
</protein>
<accession>A0AAV4AZ12</accession>
<evidence type="ECO:0000256" key="1">
    <source>
        <dbReference type="SAM" id="MobiDB-lite"/>
    </source>
</evidence>
<feature type="domain" description="Transposable element P transposase-like RNase H" evidence="2">
    <location>
        <begin position="138"/>
        <end position="206"/>
    </location>
</feature>
<dbReference type="EMBL" id="BLXT01004371">
    <property type="protein sequence ID" value="GFO12137.1"/>
    <property type="molecule type" value="Genomic_DNA"/>
</dbReference>
<reference evidence="3 4" key="1">
    <citation type="journal article" date="2021" name="Elife">
        <title>Chloroplast acquisition without the gene transfer in kleptoplastic sea slugs, Plakobranchus ocellatus.</title>
        <authorList>
            <person name="Maeda T."/>
            <person name="Takahashi S."/>
            <person name="Yoshida T."/>
            <person name="Shimamura S."/>
            <person name="Takaki Y."/>
            <person name="Nagai Y."/>
            <person name="Toyoda A."/>
            <person name="Suzuki Y."/>
            <person name="Arimoto A."/>
            <person name="Ishii H."/>
            <person name="Satoh N."/>
            <person name="Nishiyama T."/>
            <person name="Hasebe M."/>
            <person name="Maruyama T."/>
            <person name="Minagawa J."/>
            <person name="Obokata J."/>
            <person name="Shigenobu S."/>
        </authorList>
    </citation>
    <scope>NUCLEOTIDE SEQUENCE [LARGE SCALE GENOMIC DNA]</scope>
</reference>
<gene>
    <name evidence="3" type="ORF">PoB_003864200</name>
</gene>
<evidence type="ECO:0000313" key="4">
    <source>
        <dbReference type="Proteomes" id="UP000735302"/>
    </source>
</evidence>
<evidence type="ECO:0000313" key="3">
    <source>
        <dbReference type="EMBL" id="GFO12137.1"/>
    </source>
</evidence>
<evidence type="ECO:0000259" key="2">
    <source>
        <dbReference type="Pfam" id="PF21787"/>
    </source>
</evidence>
<comment type="caution">
    <text evidence="3">The sequence shown here is derived from an EMBL/GenBank/DDBJ whole genome shotgun (WGS) entry which is preliminary data.</text>
</comment>
<sequence length="218" mass="24151">MASHSLNSIPQQNKSYDPCQKSASQKGLRVWLRHVKASFLFGQFYPGGIQYPSTLKLDYVHSVRHGRASPVREKKSCTDQSLLKITTTVPVVHSSPGPARVFRAVFAPVVQAGFFPVVRVKGLNSLSKFSPLTFMGVQEKACSLSVDVMAFKAFLQNNLLDDQVEGFEDFGQFGRSPTHATYALVVMFRGLSTKWNQPLFYYLSNGPVMDPHACTSAV</sequence>
<feature type="region of interest" description="Disordered" evidence="1">
    <location>
        <begin position="1"/>
        <end position="20"/>
    </location>
</feature>
<dbReference type="AlphaFoldDB" id="A0AAV4AZ12"/>
<dbReference type="Proteomes" id="UP000735302">
    <property type="component" value="Unassembled WGS sequence"/>
</dbReference>
<dbReference type="Pfam" id="PF21787">
    <property type="entry name" value="TNP-like_RNaseH_N"/>
    <property type="match status" value="1"/>
</dbReference>
<name>A0AAV4AZ12_9GAST</name>
<organism evidence="3 4">
    <name type="scientific">Plakobranchus ocellatus</name>
    <dbReference type="NCBI Taxonomy" id="259542"/>
    <lineage>
        <taxon>Eukaryota</taxon>
        <taxon>Metazoa</taxon>
        <taxon>Spiralia</taxon>
        <taxon>Lophotrochozoa</taxon>
        <taxon>Mollusca</taxon>
        <taxon>Gastropoda</taxon>
        <taxon>Heterobranchia</taxon>
        <taxon>Euthyneura</taxon>
        <taxon>Panpulmonata</taxon>
        <taxon>Sacoglossa</taxon>
        <taxon>Placobranchoidea</taxon>
        <taxon>Plakobranchidae</taxon>
        <taxon>Plakobranchus</taxon>
    </lineage>
</organism>
<keyword evidence="4" id="KW-1185">Reference proteome</keyword>
<proteinExistence type="predicted"/>